<dbReference type="CDD" id="cd00082">
    <property type="entry name" value="HisKA"/>
    <property type="match status" value="1"/>
</dbReference>
<evidence type="ECO:0000256" key="4">
    <source>
        <dbReference type="ARBA" id="ARBA00022679"/>
    </source>
</evidence>
<dbReference type="RefSeq" id="WP_272650843.1">
    <property type="nucleotide sequence ID" value="NZ_JAZDDG010000003.1"/>
</dbReference>
<gene>
    <name evidence="10" type="ORF">V1I91_08095</name>
</gene>
<dbReference type="Gene3D" id="1.25.40.10">
    <property type="entry name" value="Tetratricopeptide repeat domain"/>
    <property type="match status" value="3"/>
</dbReference>
<dbReference type="Pfam" id="PF02518">
    <property type="entry name" value="HATPase_c"/>
    <property type="match status" value="1"/>
</dbReference>
<dbReference type="SMART" id="SM00387">
    <property type="entry name" value="HATPase_c"/>
    <property type="match status" value="1"/>
</dbReference>
<dbReference type="InterPro" id="IPR005467">
    <property type="entry name" value="His_kinase_dom"/>
</dbReference>
<dbReference type="SUPFAM" id="SSF47384">
    <property type="entry name" value="Homodimeric domain of signal transducing histidine kinase"/>
    <property type="match status" value="1"/>
</dbReference>
<dbReference type="InterPro" id="IPR004358">
    <property type="entry name" value="Sig_transdc_His_kin-like_C"/>
</dbReference>
<dbReference type="PANTHER" id="PTHR43711">
    <property type="entry name" value="TWO-COMPONENT HISTIDINE KINASE"/>
    <property type="match status" value="1"/>
</dbReference>
<keyword evidence="4" id="KW-0808">Transferase</keyword>
<dbReference type="PROSITE" id="PS50109">
    <property type="entry name" value="HIS_KIN"/>
    <property type="match status" value="1"/>
</dbReference>
<name>A0ABU7ISS5_9FLAO</name>
<dbReference type="InterPro" id="IPR003594">
    <property type="entry name" value="HATPase_dom"/>
</dbReference>
<evidence type="ECO:0000259" key="9">
    <source>
        <dbReference type="PROSITE" id="PS50109"/>
    </source>
</evidence>
<dbReference type="InterPro" id="IPR036097">
    <property type="entry name" value="HisK_dim/P_sf"/>
</dbReference>
<dbReference type="CDD" id="cd00075">
    <property type="entry name" value="HATPase"/>
    <property type="match status" value="1"/>
</dbReference>
<evidence type="ECO:0000256" key="5">
    <source>
        <dbReference type="ARBA" id="ARBA00022777"/>
    </source>
</evidence>
<reference evidence="10 11" key="1">
    <citation type="submission" date="2024-01" db="EMBL/GenBank/DDBJ databases">
        <title>Maribacter spp. originated from different algae showed divergent polysaccharides utilization ability.</title>
        <authorList>
            <person name="Wang H."/>
            <person name="Wu Y."/>
        </authorList>
    </citation>
    <scope>NUCLEOTIDE SEQUENCE [LARGE SCALE GENOMIC DNA]</scope>
    <source>
        <strain evidence="10 11">PR1</strain>
    </source>
</reference>
<dbReference type="SUPFAM" id="SSF55874">
    <property type="entry name" value="ATPase domain of HSP90 chaperone/DNA topoisomerase II/histidine kinase"/>
    <property type="match status" value="1"/>
</dbReference>
<accession>A0ABU7ISS5</accession>
<evidence type="ECO:0000256" key="8">
    <source>
        <dbReference type="SAM" id="Phobius"/>
    </source>
</evidence>
<evidence type="ECO:0000256" key="6">
    <source>
        <dbReference type="ARBA" id="ARBA00023012"/>
    </source>
</evidence>
<dbReference type="InterPro" id="IPR003661">
    <property type="entry name" value="HisK_dim/P_dom"/>
</dbReference>
<organism evidence="10 11">
    <name type="scientific">Maribacter cobaltidurans</name>
    <dbReference type="NCBI Taxonomy" id="1178778"/>
    <lineage>
        <taxon>Bacteria</taxon>
        <taxon>Pseudomonadati</taxon>
        <taxon>Bacteroidota</taxon>
        <taxon>Flavobacteriia</taxon>
        <taxon>Flavobacteriales</taxon>
        <taxon>Flavobacteriaceae</taxon>
        <taxon>Maribacter</taxon>
    </lineage>
</organism>
<dbReference type="Pfam" id="PF13181">
    <property type="entry name" value="TPR_8"/>
    <property type="match status" value="1"/>
</dbReference>
<dbReference type="Gene3D" id="3.30.565.10">
    <property type="entry name" value="Histidine kinase-like ATPase, C-terminal domain"/>
    <property type="match status" value="1"/>
</dbReference>
<proteinExistence type="predicted"/>
<keyword evidence="3" id="KW-0597">Phosphoprotein</keyword>
<keyword evidence="8" id="KW-0812">Transmembrane</keyword>
<feature type="domain" description="Histidine kinase" evidence="9">
    <location>
        <begin position="453"/>
        <end position="669"/>
    </location>
</feature>
<comment type="caution">
    <text evidence="10">The sequence shown here is derived from an EMBL/GenBank/DDBJ whole genome shotgun (WGS) entry which is preliminary data.</text>
</comment>
<dbReference type="EMBL" id="JAZDDG010000003">
    <property type="protein sequence ID" value="MEE1976028.1"/>
    <property type="molecule type" value="Genomic_DNA"/>
</dbReference>
<evidence type="ECO:0000313" key="11">
    <source>
        <dbReference type="Proteomes" id="UP001356308"/>
    </source>
</evidence>
<dbReference type="SMART" id="SM00028">
    <property type="entry name" value="TPR"/>
    <property type="match status" value="6"/>
</dbReference>
<feature type="repeat" description="TPR" evidence="7">
    <location>
        <begin position="162"/>
        <end position="195"/>
    </location>
</feature>
<protein>
    <recommendedName>
        <fullName evidence="2">histidine kinase</fullName>
        <ecNumber evidence="2">2.7.13.3</ecNumber>
    </recommendedName>
</protein>
<dbReference type="PROSITE" id="PS50005">
    <property type="entry name" value="TPR"/>
    <property type="match status" value="2"/>
</dbReference>
<evidence type="ECO:0000256" key="1">
    <source>
        <dbReference type="ARBA" id="ARBA00000085"/>
    </source>
</evidence>
<sequence>MNLISLLGTLIYLPLLLTWSSPGILKISPKIQKQEVIKDTSLILELNRKAEGLRYKKSDSIGILAKEALALSEKIEYEKGIIYSYYNLALHELYQGNTSRSLEFYTKNTDNPNLNKYPSLAIKLYNDIAQAYFIRAEHPKAFEAFIKAKNIAETTNNSYELIRLNSNLGTLFSLLEDYEEAIKYYNEAFSKIDGNTPDYMRSLIFANLGYLNLKQNKLDSALEYLEKGIKYAGNTDYSTIIAFNYISLGDLYNLKKEYAKGLEYYEKAQTEYLKNGDKKGTADLYYGIAESYKGLKEYTISKKYAVKSLDLYKSFSLKSGLEKCYRLLYELSKIKNDLSSSLFNLERAEVYSDSISKEQNKTNISMLQAKLAYAKEKKELQQISTSTISKQRSYIIGSSTFLILAIIIILVIYQSNKKRKQLIAVLAEKTKVLSENEQMLNETNKTKDKLFSIVGHDLRGPIVSLRGLLKLSLEVKNGESQFKRFGPKLLQDLDHIQFTLDNLLNWGQTQMQGANIKPIRIIVKNEIEDINKLFNESLAKKKISIINDIEEEMCAYADLNHFRIIFRNLISNAVKFTETSGTIKIDGKEEENMLTISVIDNGIGIMETDIDKIWKNKEHFSKFGTHMEKGTGLGLSLCKEMVEKNKGTIGLKSIIDEGTTFYVCLPVCDS</sequence>
<feature type="repeat" description="TPR" evidence="7">
    <location>
        <begin position="202"/>
        <end position="235"/>
    </location>
</feature>
<dbReference type="EC" id="2.7.13.3" evidence="2"/>
<keyword evidence="7" id="KW-0802">TPR repeat</keyword>
<keyword evidence="8" id="KW-1133">Transmembrane helix</keyword>
<dbReference type="SUPFAM" id="SSF48452">
    <property type="entry name" value="TPR-like"/>
    <property type="match status" value="2"/>
</dbReference>
<keyword evidence="6" id="KW-0902">Two-component regulatory system</keyword>
<evidence type="ECO:0000256" key="2">
    <source>
        <dbReference type="ARBA" id="ARBA00012438"/>
    </source>
</evidence>
<keyword evidence="5" id="KW-0418">Kinase</keyword>
<dbReference type="Gene3D" id="1.10.287.130">
    <property type="match status" value="1"/>
</dbReference>
<dbReference type="InterPro" id="IPR019734">
    <property type="entry name" value="TPR_rpt"/>
</dbReference>
<dbReference type="InterPro" id="IPR036890">
    <property type="entry name" value="HATPase_C_sf"/>
</dbReference>
<dbReference type="Pfam" id="PF13424">
    <property type="entry name" value="TPR_12"/>
    <property type="match status" value="1"/>
</dbReference>
<keyword evidence="8" id="KW-0472">Membrane</keyword>
<dbReference type="InterPro" id="IPR050736">
    <property type="entry name" value="Sensor_HK_Regulatory"/>
</dbReference>
<evidence type="ECO:0000313" key="10">
    <source>
        <dbReference type="EMBL" id="MEE1976028.1"/>
    </source>
</evidence>
<dbReference type="InterPro" id="IPR011990">
    <property type="entry name" value="TPR-like_helical_dom_sf"/>
</dbReference>
<keyword evidence="11" id="KW-1185">Reference proteome</keyword>
<dbReference type="Proteomes" id="UP001356308">
    <property type="component" value="Unassembled WGS sequence"/>
</dbReference>
<feature type="transmembrane region" description="Helical" evidence="8">
    <location>
        <begin position="394"/>
        <end position="413"/>
    </location>
</feature>
<evidence type="ECO:0000256" key="7">
    <source>
        <dbReference type="PROSITE-ProRule" id="PRU00339"/>
    </source>
</evidence>
<evidence type="ECO:0000256" key="3">
    <source>
        <dbReference type="ARBA" id="ARBA00022553"/>
    </source>
</evidence>
<dbReference type="PRINTS" id="PR00344">
    <property type="entry name" value="BCTRLSENSOR"/>
</dbReference>
<dbReference type="PANTHER" id="PTHR43711:SF28">
    <property type="entry name" value="SENSOR HISTIDINE KINASE YXDK"/>
    <property type="match status" value="1"/>
</dbReference>
<comment type="catalytic activity">
    <reaction evidence="1">
        <text>ATP + protein L-histidine = ADP + protein N-phospho-L-histidine.</text>
        <dbReference type="EC" id="2.7.13.3"/>
    </reaction>
</comment>